<reference evidence="2 3" key="1">
    <citation type="submission" date="2016-10" db="EMBL/GenBank/DDBJ databases">
        <authorList>
            <person name="de Groot N.N."/>
        </authorList>
    </citation>
    <scope>NUCLEOTIDE SEQUENCE [LARGE SCALE GENOMIC DNA]</scope>
    <source>
        <strain evidence="2 3">CGMCC 1.6502</strain>
    </source>
</reference>
<organism evidence="2 3">
    <name type="scientific">Sediminibacillus albus</name>
    <dbReference type="NCBI Taxonomy" id="407036"/>
    <lineage>
        <taxon>Bacteria</taxon>
        <taxon>Bacillati</taxon>
        <taxon>Bacillota</taxon>
        <taxon>Bacilli</taxon>
        <taxon>Bacillales</taxon>
        <taxon>Bacillaceae</taxon>
        <taxon>Sediminibacillus</taxon>
    </lineage>
</organism>
<keyword evidence="2" id="KW-0808">Transferase</keyword>
<dbReference type="PROSITE" id="PS51186">
    <property type="entry name" value="GNAT"/>
    <property type="match status" value="1"/>
</dbReference>
<protein>
    <submittedName>
        <fullName evidence="2">Ribosomal-protein-alanine N-acetyltransferase</fullName>
    </submittedName>
</protein>
<feature type="domain" description="N-acetyltransferase" evidence="1">
    <location>
        <begin position="3"/>
        <end position="165"/>
    </location>
</feature>
<evidence type="ECO:0000313" key="3">
    <source>
        <dbReference type="Proteomes" id="UP000198694"/>
    </source>
</evidence>
<keyword evidence="3" id="KW-1185">Reference proteome</keyword>
<dbReference type="InterPro" id="IPR000182">
    <property type="entry name" value="GNAT_dom"/>
</dbReference>
<evidence type="ECO:0000259" key="1">
    <source>
        <dbReference type="PROSITE" id="PS51186"/>
    </source>
</evidence>
<dbReference type="SUPFAM" id="SSF55729">
    <property type="entry name" value="Acyl-CoA N-acyltransferases (Nat)"/>
    <property type="match status" value="1"/>
</dbReference>
<dbReference type="Proteomes" id="UP000198694">
    <property type="component" value="Unassembled WGS sequence"/>
</dbReference>
<dbReference type="InterPro" id="IPR016181">
    <property type="entry name" value="Acyl_CoA_acyltransferase"/>
</dbReference>
<dbReference type="PANTHER" id="PTHR43415:SF3">
    <property type="entry name" value="GNAT-FAMILY ACETYLTRANSFERASE"/>
    <property type="match status" value="1"/>
</dbReference>
<dbReference type="CDD" id="cd04301">
    <property type="entry name" value="NAT_SF"/>
    <property type="match status" value="1"/>
</dbReference>
<proteinExistence type="predicted"/>
<dbReference type="AlphaFoldDB" id="A0A1G8WKE4"/>
<gene>
    <name evidence="2" type="ORF">SAMN05216243_0857</name>
</gene>
<accession>A0A1G8WKE4</accession>
<dbReference type="Gene3D" id="3.40.630.30">
    <property type="match status" value="1"/>
</dbReference>
<dbReference type="EMBL" id="FNFL01000001">
    <property type="protein sequence ID" value="SDJ78774.1"/>
    <property type="molecule type" value="Genomic_DNA"/>
</dbReference>
<evidence type="ECO:0000313" key="2">
    <source>
        <dbReference type="EMBL" id="SDJ78774.1"/>
    </source>
</evidence>
<dbReference type="Pfam" id="PF00583">
    <property type="entry name" value="Acetyltransf_1"/>
    <property type="match status" value="1"/>
</dbReference>
<dbReference type="STRING" id="407036.SAMN05216243_0857"/>
<dbReference type="OrthoDB" id="423921at2"/>
<dbReference type="PANTHER" id="PTHR43415">
    <property type="entry name" value="SPERMIDINE N(1)-ACETYLTRANSFERASE"/>
    <property type="match status" value="1"/>
</dbReference>
<name>A0A1G8WKE4_9BACI</name>
<sequence>MDYTFTKMTQEQAEEIAFNWHYPGEYRFYDMEADKEDLVEFLDPDSRGDAYYIVQKGGKLIGFFNFYEKQNNTIELGLGMKPEFTGKGMGLGFLKAGLDFAKTNFNPAAITLSVAAFNKRAIKLYEKTGFVPIKTFIQETNGGKYSFVSMLGNWVHSFPMRRKLLINNGNKQRTGIWIFLVTNNKPASSSLRSVKLAGVSHYS</sequence>
<dbReference type="GO" id="GO:0016747">
    <property type="term" value="F:acyltransferase activity, transferring groups other than amino-acyl groups"/>
    <property type="evidence" value="ECO:0007669"/>
    <property type="project" value="InterPro"/>
</dbReference>